<gene>
    <name evidence="1" type="ORF">Tco_1054581</name>
</gene>
<dbReference type="Gene3D" id="3.60.10.10">
    <property type="entry name" value="Endonuclease/exonuclease/phosphatase"/>
    <property type="match status" value="1"/>
</dbReference>
<sequence>MWSDNTFKRIASKWGTLIHADSHEDGNFYTKRICINTNITSNILESFKIIYRGKLFWVRAKEDNDDDSDNDDDLINDLKKDEELEGDSDMEAVPDTIFDDASIHINAENASVESYYRMEEMVKVGLIMGLAQKVKKDWVKELCVTNKVNFLTLHEIKMENIDLFSIKRCWGNLAFDYAHSASVGNSGGILCVWDPKSFSKLNATISGLFVYVRGDWIPNGTKLLIISIYAPQDLSEKKMLWDYLSHVIAQWAGEVVVMGDFNEVRKKDERFGSVFNVHGANAFNLFISNAGLEEVPLGGCSYTWCHKSASKMSKLDRFLISESLMNSCLNISAITLERFLSDHRLQS</sequence>
<keyword evidence="2" id="KW-1185">Reference proteome</keyword>
<evidence type="ECO:0000313" key="1">
    <source>
        <dbReference type="EMBL" id="GJT80239.1"/>
    </source>
</evidence>
<keyword evidence="1" id="KW-0548">Nucleotidyltransferase</keyword>
<organism evidence="1 2">
    <name type="scientific">Tanacetum coccineum</name>
    <dbReference type="NCBI Taxonomy" id="301880"/>
    <lineage>
        <taxon>Eukaryota</taxon>
        <taxon>Viridiplantae</taxon>
        <taxon>Streptophyta</taxon>
        <taxon>Embryophyta</taxon>
        <taxon>Tracheophyta</taxon>
        <taxon>Spermatophyta</taxon>
        <taxon>Magnoliopsida</taxon>
        <taxon>eudicotyledons</taxon>
        <taxon>Gunneridae</taxon>
        <taxon>Pentapetalae</taxon>
        <taxon>asterids</taxon>
        <taxon>campanulids</taxon>
        <taxon>Asterales</taxon>
        <taxon>Asteraceae</taxon>
        <taxon>Asteroideae</taxon>
        <taxon>Anthemideae</taxon>
        <taxon>Anthemidinae</taxon>
        <taxon>Tanacetum</taxon>
    </lineage>
</organism>
<protein>
    <submittedName>
        <fullName evidence="1">RNA-directed DNA polymerase, eukaryota</fullName>
    </submittedName>
</protein>
<dbReference type="Proteomes" id="UP001151760">
    <property type="component" value="Unassembled WGS sequence"/>
</dbReference>
<dbReference type="InterPro" id="IPR036691">
    <property type="entry name" value="Endo/exonu/phosph_ase_sf"/>
</dbReference>
<comment type="caution">
    <text evidence="1">The sequence shown here is derived from an EMBL/GenBank/DDBJ whole genome shotgun (WGS) entry which is preliminary data.</text>
</comment>
<dbReference type="PANTHER" id="PTHR33710:SF64">
    <property type="entry name" value="ENDONUCLEASE_EXONUCLEASE_PHOSPHATASE DOMAIN-CONTAINING PROTEIN"/>
    <property type="match status" value="1"/>
</dbReference>
<keyword evidence="1" id="KW-0695">RNA-directed DNA polymerase</keyword>
<reference evidence="1" key="2">
    <citation type="submission" date="2022-01" db="EMBL/GenBank/DDBJ databases">
        <authorList>
            <person name="Yamashiro T."/>
            <person name="Shiraishi A."/>
            <person name="Satake H."/>
            <person name="Nakayama K."/>
        </authorList>
    </citation>
    <scope>NUCLEOTIDE SEQUENCE</scope>
</reference>
<name>A0ABQ5GY36_9ASTR</name>
<dbReference type="SUPFAM" id="SSF56219">
    <property type="entry name" value="DNase I-like"/>
    <property type="match status" value="1"/>
</dbReference>
<keyword evidence="1" id="KW-0808">Transferase</keyword>
<dbReference type="GO" id="GO:0003964">
    <property type="term" value="F:RNA-directed DNA polymerase activity"/>
    <property type="evidence" value="ECO:0007669"/>
    <property type="project" value="UniProtKB-KW"/>
</dbReference>
<evidence type="ECO:0000313" key="2">
    <source>
        <dbReference type="Proteomes" id="UP001151760"/>
    </source>
</evidence>
<dbReference type="EMBL" id="BQNB010018972">
    <property type="protein sequence ID" value="GJT80239.1"/>
    <property type="molecule type" value="Genomic_DNA"/>
</dbReference>
<dbReference type="PANTHER" id="PTHR33710">
    <property type="entry name" value="BNAC02G09200D PROTEIN"/>
    <property type="match status" value="1"/>
</dbReference>
<accession>A0ABQ5GY36</accession>
<proteinExistence type="predicted"/>
<reference evidence="1" key="1">
    <citation type="journal article" date="2022" name="Int. J. Mol. Sci.">
        <title>Draft Genome of Tanacetum Coccineum: Genomic Comparison of Closely Related Tanacetum-Family Plants.</title>
        <authorList>
            <person name="Yamashiro T."/>
            <person name="Shiraishi A."/>
            <person name="Nakayama K."/>
            <person name="Satake H."/>
        </authorList>
    </citation>
    <scope>NUCLEOTIDE SEQUENCE</scope>
</reference>